<keyword evidence="1" id="KW-0489">Methyltransferase</keyword>
<gene>
    <name evidence="1" type="ORF">GCM10009083_20290</name>
</gene>
<dbReference type="InterPro" id="IPR019410">
    <property type="entry name" value="Methyltransf_16"/>
</dbReference>
<organism evidence="1 2">
    <name type="scientific">Halopseudomonas pertucinogena</name>
    <dbReference type="NCBI Taxonomy" id="86175"/>
    <lineage>
        <taxon>Bacteria</taxon>
        <taxon>Pseudomonadati</taxon>
        <taxon>Pseudomonadota</taxon>
        <taxon>Gammaproteobacteria</taxon>
        <taxon>Pseudomonadales</taxon>
        <taxon>Pseudomonadaceae</taxon>
        <taxon>Halopseudomonas</taxon>
    </lineage>
</organism>
<dbReference type="Proteomes" id="UP000633263">
    <property type="component" value="Unassembled WGS sequence"/>
</dbReference>
<dbReference type="Gene3D" id="3.40.50.150">
    <property type="entry name" value="Vaccinia Virus protein VP39"/>
    <property type="match status" value="1"/>
</dbReference>
<sequence length="218" mass="24636">MPGYETRKLDVRVGAREYRLRALSDHMQYADPDGEARRAGICSASWSLFGQLWPASRALAQAVKHIDIANRRIIELGCGLALPSLLLKSRGADVTASDHHPLSERFLDYNAVLNSLPPIPYRDLPWTKKIRKPRQYDLIVGSDVLYERNHPGMLALLIEQLAAPVAKVMITCPGRGYRNRFSRLMEEMGFELTATPMAFSEDEPAPYRGRLLSYRRGL</sequence>
<keyword evidence="2" id="KW-1185">Reference proteome</keyword>
<keyword evidence="1" id="KW-0808">Transferase</keyword>
<dbReference type="InterPro" id="IPR029063">
    <property type="entry name" value="SAM-dependent_MTases_sf"/>
</dbReference>
<dbReference type="PANTHER" id="PTHR14614:SF163">
    <property type="entry name" value="METHYLTRANSFERASE SMALL DOMAIN-CONTAINING PROTEIN"/>
    <property type="match status" value="1"/>
</dbReference>
<name>A0ABQ2CRN4_9GAMM</name>
<dbReference type="GO" id="GO:0008168">
    <property type="term" value="F:methyltransferase activity"/>
    <property type="evidence" value="ECO:0007669"/>
    <property type="project" value="UniProtKB-KW"/>
</dbReference>
<protein>
    <submittedName>
        <fullName evidence="1">Methyltransferase type 12</fullName>
    </submittedName>
</protein>
<evidence type="ECO:0000313" key="2">
    <source>
        <dbReference type="Proteomes" id="UP000633263"/>
    </source>
</evidence>
<evidence type="ECO:0000313" key="1">
    <source>
        <dbReference type="EMBL" id="GGJ03451.1"/>
    </source>
</evidence>
<dbReference type="GO" id="GO:0032259">
    <property type="term" value="P:methylation"/>
    <property type="evidence" value="ECO:0007669"/>
    <property type="project" value="UniProtKB-KW"/>
</dbReference>
<comment type="caution">
    <text evidence="1">The sequence shown here is derived from an EMBL/GenBank/DDBJ whole genome shotgun (WGS) entry which is preliminary data.</text>
</comment>
<accession>A0ABQ2CRN4</accession>
<reference evidence="2" key="1">
    <citation type="journal article" date="2019" name="Int. J. Syst. Evol. Microbiol.">
        <title>The Global Catalogue of Microorganisms (GCM) 10K type strain sequencing project: providing services to taxonomists for standard genome sequencing and annotation.</title>
        <authorList>
            <consortium name="The Broad Institute Genomics Platform"/>
            <consortium name="The Broad Institute Genome Sequencing Center for Infectious Disease"/>
            <person name="Wu L."/>
            <person name="Ma J."/>
        </authorList>
    </citation>
    <scope>NUCLEOTIDE SEQUENCE [LARGE SCALE GENOMIC DNA]</scope>
    <source>
        <strain evidence="2">JCM 11590</strain>
    </source>
</reference>
<dbReference type="SUPFAM" id="SSF53335">
    <property type="entry name" value="S-adenosyl-L-methionine-dependent methyltransferases"/>
    <property type="match status" value="1"/>
</dbReference>
<dbReference type="PANTHER" id="PTHR14614">
    <property type="entry name" value="HEPATOCELLULAR CARCINOMA-ASSOCIATED ANTIGEN"/>
    <property type="match status" value="1"/>
</dbReference>
<dbReference type="Pfam" id="PF10294">
    <property type="entry name" value="Methyltransf_16"/>
    <property type="match status" value="1"/>
</dbReference>
<proteinExistence type="predicted"/>
<dbReference type="RefSeq" id="WP_188636522.1">
    <property type="nucleotide sequence ID" value="NZ_BMNN01000004.1"/>
</dbReference>
<dbReference type="EMBL" id="BMNN01000004">
    <property type="protein sequence ID" value="GGJ03451.1"/>
    <property type="molecule type" value="Genomic_DNA"/>
</dbReference>